<gene>
    <name evidence="2" type="ORF">IFM12276_24910</name>
</gene>
<sequence length="146" mass="15587">MSSEPICSRMLEICIHPSSDPGATGGSADGSAARARGPCGQGGDLATIRATVIADENAAGQHPLGGAGHRALEVPHPPRCECFRRSFRGSDPVRNRGGRGGSERRRNVPKGRPVCPARTRNHPNWAIRFFLPRSYAADDSYRISTA</sequence>
<proteinExistence type="predicted"/>
<evidence type="ECO:0000313" key="2">
    <source>
        <dbReference type="EMBL" id="BDT99462.1"/>
    </source>
</evidence>
<organism evidence="2 3">
    <name type="scientific">Nocardia sputorum</name>
    <dbReference type="NCBI Taxonomy" id="2984338"/>
    <lineage>
        <taxon>Bacteria</taxon>
        <taxon>Bacillati</taxon>
        <taxon>Actinomycetota</taxon>
        <taxon>Actinomycetes</taxon>
        <taxon>Mycobacteriales</taxon>
        <taxon>Nocardiaceae</taxon>
        <taxon>Nocardia</taxon>
    </lineage>
</organism>
<protein>
    <submittedName>
        <fullName evidence="2">Uncharacterized protein</fullName>
    </submittedName>
</protein>
<evidence type="ECO:0000256" key="1">
    <source>
        <dbReference type="SAM" id="MobiDB-lite"/>
    </source>
</evidence>
<feature type="region of interest" description="Disordered" evidence="1">
    <location>
        <begin position="85"/>
        <end position="120"/>
    </location>
</feature>
<reference evidence="2 3" key="1">
    <citation type="submission" date="2022-11" db="EMBL/GenBank/DDBJ databases">
        <title>Genome Sequencing of Nocardia sp. ON39_IFM12276 and assembly.</title>
        <authorList>
            <person name="Shimojima M."/>
            <person name="Toyokawa M."/>
            <person name="Uesaka K."/>
        </authorList>
    </citation>
    <scope>NUCLEOTIDE SEQUENCE [LARGE SCALE GENOMIC DNA]</scope>
    <source>
        <strain evidence="2 3">IFM 12276</strain>
    </source>
</reference>
<feature type="region of interest" description="Disordered" evidence="1">
    <location>
        <begin position="18"/>
        <end position="39"/>
    </location>
</feature>
<name>A0ABM8CWU3_9NOCA</name>
<evidence type="ECO:0000313" key="3">
    <source>
        <dbReference type="Proteomes" id="UP001317870"/>
    </source>
</evidence>
<accession>A0ABM8CWU3</accession>
<dbReference type="EMBL" id="AP026978">
    <property type="protein sequence ID" value="BDT99462.1"/>
    <property type="molecule type" value="Genomic_DNA"/>
</dbReference>
<dbReference type="Proteomes" id="UP001317870">
    <property type="component" value="Chromosome"/>
</dbReference>
<keyword evidence="3" id="KW-1185">Reference proteome</keyword>